<dbReference type="Gene3D" id="3.40.50.150">
    <property type="entry name" value="Vaccinia Virus protein VP39"/>
    <property type="match status" value="1"/>
</dbReference>
<keyword evidence="5" id="KW-0443">Lipid metabolism</keyword>
<evidence type="ECO:0000256" key="2">
    <source>
        <dbReference type="ARBA" id="ARBA00022603"/>
    </source>
</evidence>
<keyword evidence="8" id="KW-1185">Reference proteome</keyword>
<dbReference type="Proteomes" id="UP000011885">
    <property type="component" value="Unassembled WGS sequence"/>
</dbReference>
<dbReference type="GO" id="GO:0032259">
    <property type="term" value="P:methylation"/>
    <property type="evidence" value="ECO:0007669"/>
    <property type="project" value="UniProtKB-KW"/>
</dbReference>
<dbReference type="EC" id="2.1.1.-" evidence="7"/>
<dbReference type="Pfam" id="PF13649">
    <property type="entry name" value="Methyltransf_25"/>
    <property type="match status" value="1"/>
</dbReference>
<dbReference type="AlphaFoldDB" id="M5U0V1"/>
<evidence type="ECO:0000256" key="1">
    <source>
        <dbReference type="ARBA" id="ARBA00010815"/>
    </source>
</evidence>
<evidence type="ECO:0000313" key="7">
    <source>
        <dbReference type="EMBL" id="EMI54894.1"/>
    </source>
</evidence>
<name>M5U0V1_9BACT</name>
<keyword evidence="4" id="KW-0949">S-adenosyl-L-methionine</keyword>
<protein>
    <submittedName>
        <fullName evidence="7">Methyltransferase type 11 domain protein</fullName>
        <ecNumber evidence="7">2.1.1.-</ecNumber>
    </submittedName>
</protein>
<evidence type="ECO:0000256" key="4">
    <source>
        <dbReference type="ARBA" id="ARBA00022691"/>
    </source>
</evidence>
<dbReference type="PANTHER" id="PTHR43667">
    <property type="entry name" value="CYCLOPROPANE-FATTY-ACYL-PHOSPHOLIPID SYNTHASE"/>
    <property type="match status" value="1"/>
</dbReference>
<proteinExistence type="inferred from homology"/>
<dbReference type="GO" id="GO:0008168">
    <property type="term" value="F:methyltransferase activity"/>
    <property type="evidence" value="ECO:0007669"/>
    <property type="project" value="UniProtKB-KW"/>
</dbReference>
<dbReference type="PATRIC" id="fig|1263870.3.peg.3898"/>
<keyword evidence="2 7" id="KW-0489">Methyltransferase</keyword>
<dbReference type="GO" id="GO:0006629">
    <property type="term" value="P:lipid metabolic process"/>
    <property type="evidence" value="ECO:0007669"/>
    <property type="project" value="UniProtKB-KW"/>
</dbReference>
<gene>
    <name evidence="7" type="ORF">RSSM_03674</name>
</gene>
<dbReference type="EMBL" id="ANOH01000254">
    <property type="protein sequence ID" value="EMI54894.1"/>
    <property type="molecule type" value="Genomic_DNA"/>
</dbReference>
<dbReference type="InterPro" id="IPR050723">
    <property type="entry name" value="CFA/CMAS"/>
</dbReference>
<sequence length="251" mass="27270">MSSSPHTESPRDDFFYDAYNRDDIAYGLDPSASLAAYLSQIMPAENTAKGNLRAIDLGAGAGRDTLALAGAGFDVESVDLSERGLSRIAERARQRGIAERVTTRLADVRKIEFPAAHYDAVIATTVLDHIPAADAESVWQRMCDSLTSNGVLYVHVHTTEDPGSGVPPGNTSSAPVSETAGAVVNYFRPNQLAAMAIDPKANLRILRYEERLEWDYTHGPEHQHGKAILLAVRAGYHPAWYGHPAAFPRES</sequence>
<evidence type="ECO:0000313" key="8">
    <source>
        <dbReference type="Proteomes" id="UP000011885"/>
    </source>
</evidence>
<dbReference type="InterPro" id="IPR029063">
    <property type="entry name" value="SAM-dependent_MTases_sf"/>
</dbReference>
<evidence type="ECO:0000256" key="5">
    <source>
        <dbReference type="ARBA" id="ARBA00023098"/>
    </source>
</evidence>
<evidence type="ECO:0000256" key="3">
    <source>
        <dbReference type="ARBA" id="ARBA00022679"/>
    </source>
</evidence>
<dbReference type="CDD" id="cd02440">
    <property type="entry name" value="AdoMet_MTases"/>
    <property type="match status" value="1"/>
</dbReference>
<comment type="caution">
    <text evidence="7">The sequence shown here is derived from an EMBL/GenBank/DDBJ whole genome shotgun (WGS) entry which is preliminary data.</text>
</comment>
<dbReference type="PANTHER" id="PTHR43667:SF1">
    <property type="entry name" value="CYCLOPROPANE-FATTY-ACYL-PHOSPHOLIPID SYNTHASE"/>
    <property type="match status" value="1"/>
</dbReference>
<evidence type="ECO:0000259" key="6">
    <source>
        <dbReference type="Pfam" id="PF13649"/>
    </source>
</evidence>
<accession>M5U0V1</accession>
<keyword evidence="3 7" id="KW-0808">Transferase</keyword>
<dbReference type="SUPFAM" id="SSF53335">
    <property type="entry name" value="S-adenosyl-L-methionine-dependent methyltransferases"/>
    <property type="match status" value="1"/>
</dbReference>
<feature type="domain" description="Methyltransferase" evidence="6">
    <location>
        <begin position="55"/>
        <end position="150"/>
    </location>
</feature>
<comment type="similarity">
    <text evidence="1">Belongs to the CFA/CMAS family.</text>
</comment>
<dbReference type="RefSeq" id="WP_008681255.1">
    <property type="nucleotide sequence ID" value="NZ_ANOH01000254.1"/>
</dbReference>
<reference evidence="7 8" key="1">
    <citation type="journal article" date="2013" name="Mar. Genomics">
        <title>Expression of sulfatases in Rhodopirellula baltica and the diversity of sulfatases in the genus Rhodopirellula.</title>
        <authorList>
            <person name="Wegner C.E."/>
            <person name="Richter-Heitmann T."/>
            <person name="Klindworth A."/>
            <person name="Klockow C."/>
            <person name="Richter M."/>
            <person name="Achstetter T."/>
            <person name="Glockner F.O."/>
            <person name="Harder J."/>
        </authorList>
    </citation>
    <scope>NUCLEOTIDE SEQUENCE [LARGE SCALE GENOMIC DNA]</scope>
    <source>
        <strain evidence="7 8">SM41</strain>
    </source>
</reference>
<dbReference type="InterPro" id="IPR041698">
    <property type="entry name" value="Methyltransf_25"/>
</dbReference>
<organism evidence="7 8">
    <name type="scientific">Rhodopirellula sallentina SM41</name>
    <dbReference type="NCBI Taxonomy" id="1263870"/>
    <lineage>
        <taxon>Bacteria</taxon>
        <taxon>Pseudomonadati</taxon>
        <taxon>Planctomycetota</taxon>
        <taxon>Planctomycetia</taxon>
        <taxon>Pirellulales</taxon>
        <taxon>Pirellulaceae</taxon>
        <taxon>Rhodopirellula</taxon>
    </lineage>
</organism>
<dbReference type="OrthoDB" id="9804312at2"/>